<proteinExistence type="predicted"/>
<evidence type="ECO:0000313" key="2">
    <source>
        <dbReference type="Proteomes" id="UP000314294"/>
    </source>
</evidence>
<protein>
    <submittedName>
        <fullName evidence="1">Uncharacterized protein</fullName>
    </submittedName>
</protein>
<organism evidence="1 2">
    <name type="scientific">Liparis tanakae</name>
    <name type="common">Tanaka's snailfish</name>
    <dbReference type="NCBI Taxonomy" id="230148"/>
    <lineage>
        <taxon>Eukaryota</taxon>
        <taxon>Metazoa</taxon>
        <taxon>Chordata</taxon>
        <taxon>Craniata</taxon>
        <taxon>Vertebrata</taxon>
        <taxon>Euteleostomi</taxon>
        <taxon>Actinopterygii</taxon>
        <taxon>Neopterygii</taxon>
        <taxon>Teleostei</taxon>
        <taxon>Neoteleostei</taxon>
        <taxon>Acanthomorphata</taxon>
        <taxon>Eupercaria</taxon>
        <taxon>Perciformes</taxon>
        <taxon>Cottioidei</taxon>
        <taxon>Cottales</taxon>
        <taxon>Liparidae</taxon>
        <taxon>Liparis</taxon>
    </lineage>
</organism>
<dbReference type="Proteomes" id="UP000314294">
    <property type="component" value="Unassembled WGS sequence"/>
</dbReference>
<sequence>MGVDGATQREMELVSDRREAKYIVQVVEGCCQVYLTRDELIVMRVENTCFLRCEVHISVHQLVPDTSPYSVPAQRQNKPFCLVQLTLRQNNGGTTCVLLESGLGSLVLGAQTPEDGTTGGRSFCDWTSS</sequence>
<accession>A0A4Z2JF38</accession>
<keyword evidence="2" id="KW-1185">Reference proteome</keyword>
<gene>
    <name evidence="1" type="ORF">EYF80_001122</name>
</gene>
<name>A0A4Z2JF38_9TELE</name>
<evidence type="ECO:0000313" key="1">
    <source>
        <dbReference type="EMBL" id="TNN88790.1"/>
    </source>
</evidence>
<comment type="caution">
    <text evidence="1">The sequence shown here is derived from an EMBL/GenBank/DDBJ whole genome shotgun (WGS) entry which is preliminary data.</text>
</comment>
<reference evidence="1 2" key="1">
    <citation type="submission" date="2019-03" db="EMBL/GenBank/DDBJ databases">
        <title>First draft genome of Liparis tanakae, snailfish: a comprehensive survey of snailfish specific genes.</title>
        <authorList>
            <person name="Kim W."/>
            <person name="Song I."/>
            <person name="Jeong J.-H."/>
            <person name="Kim D."/>
            <person name="Kim S."/>
            <person name="Ryu S."/>
            <person name="Song J.Y."/>
            <person name="Lee S.K."/>
        </authorList>
    </citation>
    <scope>NUCLEOTIDE SEQUENCE [LARGE SCALE GENOMIC DNA]</scope>
    <source>
        <tissue evidence="1">Muscle</tissue>
    </source>
</reference>
<dbReference type="EMBL" id="SRLO01000004">
    <property type="protein sequence ID" value="TNN88790.1"/>
    <property type="molecule type" value="Genomic_DNA"/>
</dbReference>
<dbReference type="AlphaFoldDB" id="A0A4Z2JF38"/>